<gene>
    <name evidence="5" type="ORF">BB561_001201</name>
</gene>
<keyword evidence="2" id="KW-0539">Nucleus</keyword>
<sequence>MPEQNLPVLLTSTLKAKIEHLETQKKYLNELIENWTLLLAAENPLADFFSSKLILFPSSSDLNLQHLSLPTDFQLSHISVLPSKDDADSQKHLNQTVLNLDESDKLRDPIDTCLKQPPNLEGGLQNTTLTIKIEASESQETKTSNASTTIENQSPNIDSDKITQASCLNQNIGGGIEPEAVDSSEIYNDILPCNTEQDVQISQVTQIIKPPNKPLQYSLQTSNFLLDFPTHNLELLKCFGRLHDIEMFELMSRIETQSISNAINNSYKVKHLGLYNLSVNEMLDFRVLERINQLKFQKKWSSSQIHQHKAVPRQKTHWDHLLDEMKFVYTDINFEKKFKKATLKAVSKITDFENKSVPDSTQKLDLFIVPEYTEKIPDLNLDSNASLISNASNVDKSSDNECEYDIDHMIESTPSNLDHILLYLDPSYITSDLKNNDIYSFADLDHDAPYLDITEANLLVPISKNIINDTSTNNLIDSTRSSENADNIDSYLDTYIQSLFLSNFDDDNFTANADVNYDLFKSNPDFTSIPISERYDSIVPTLGISLIILF</sequence>
<dbReference type="GO" id="GO:0005634">
    <property type="term" value="C:nucleus"/>
    <property type="evidence" value="ECO:0007669"/>
    <property type="project" value="UniProtKB-SubCell"/>
</dbReference>
<comment type="caution">
    <text evidence="5">The sequence shown here is derived from an EMBL/GenBank/DDBJ whole genome shotgun (WGS) entry which is preliminary data.</text>
</comment>
<comment type="subcellular location">
    <subcellularLocation>
        <location evidence="1">Nucleus</location>
    </subcellularLocation>
</comment>
<evidence type="ECO:0000313" key="6">
    <source>
        <dbReference type="Proteomes" id="UP000245383"/>
    </source>
</evidence>
<protein>
    <recommendedName>
        <fullName evidence="4">HSA domain-containing protein</fullName>
    </recommendedName>
</protein>
<reference evidence="5 6" key="1">
    <citation type="journal article" date="2018" name="MBio">
        <title>Comparative Genomics Reveals the Core Gene Toolbox for the Fungus-Insect Symbiosis.</title>
        <authorList>
            <person name="Wang Y."/>
            <person name="Stata M."/>
            <person name="Wang W."/>
            <person name="Stajich J.E."/>
            <person name="White M.M."/>
            <person name="Moncalvo J.M."/>
        </authorList>
    </citation>
    <scope>NUCLEOTIDE SEQUENCE [LARGE SCALE GENOMIC DNA]</scope>
    <source>
        <strain evidence="5 6">SWE-8-4</strain>
    </source>
</reference>
<evidence type="ECO:0000256" key="3">
    <source>
        <dbReference type="SAM" id="MobiDB-lite"/>
    </source>
</evidence>
<evidence type="ECO:0000259" key="4">
    <source>
        <dbReference type="Pfam" id="PF07529"/>
    </source>
</evidence>
<dbReference type="EMBL" id="MBFR01000033">
    <property type="protein sequence ID" value="PVU96395.1"/>
    <property type="molecule type" value="Genomic_DNA"/>
</dbReference>
<dbReference type="PANTHER" id="PTHR46459:SF1">
    <property type="entry name" value="E1A-BINDING PROTEIN P400"/>
    <property type="match status" value="1"/>
</dbReference>
<dbReference type="GO" id="GO:0003682">
    <property type="term" value="F:chromatin binding"/>
    <property type="evidence" value="ECO:0007669"/>
    <property type="project" value="TreeGrafter"/>
</dbReference>
<dbReference type="InterPro" id="IPR014012">
    <property type="entry name" value="HSA_dom"/>
</dbReference>
<evidence type="ECO:0000256" key="2">
    <source>
        <dbReference type="ARBA" id="ARBA00023242"/>
    </source>
</evidence>
<dbReference type="Proteomes" id="UP000245383">
    <property type="component" value="Unassembled WGS sequence"/>
</dbReference>
<name>A0A2T9YVN9_9FUNG</name>
<keyword evidence="6" id="KW-1185">Reference proteome</keyword>
<evidence type="ECO:0000313" key="5">
    <source>
        <dbReference type="EMBL" id="PVU96395.1"/>
    </source>
</evidence>
<dbReference type="OrthoDB" id="5364245at2759"/>
<dbReference type="GO" id="GO:0035267">
    <property type="term" value="C:NuA4 histone acetyltransferase complex"/>
    <property type="evidence" value="ECO:0007669"/>
    <property type="project" value="TreeGrafter"/>
</dbReference>
<dbReference type="AlphaFoldDB" id="A0A2T9YVN9"/>
<organism evidence="5 6">
    <name type="scientific">Smittium simulii</name>
    <dbReference type="NCBI Taxonomy" id="133385"/>
    <lineage>
        <taxon>Eukaryota</taxon>
        <taxon>Fungi</taxon>
        <taxon>Fungi incertae sedis</taxon>
        <taxon>Zoopagomycota</taxon>
        <taxon>Kickxellomycotina</taxon>
        <taxon>Harpellomycetes</taxon>
        <taxon>Harpellales</taxon>
        <taxon>Legeriomycetaceae</taxon>
        <taxon>Smittium</taxon>
    </lineage>
</organism>
<proteinExistence type="predicted"/>
<feature type="region of interest" description="Disordered" evidence="3">
    <location>
        <begin position="136"/>
        <end position="162"/>
    </location>
</feature>
<feature type="domain" description="HSA" evidence="4">
    <location>
        <begin position="312"/>
        <end position="348"/>
    </location>
</feature>
<dbReference type="GO" id="GO:0006281">
    <property type="term" value="P:DNA repair"/>
    <property type="evidence" value="ECO:0007669"/>
    <property type="project" value="TreeGrafter"/>
</dbReference>
<dbReference type="PANTHER" id="PTHR46459">
    <property type="entry name" value="E1A-BINDING PROTEIN P400-RELATED"/>
    <property type="match status" value="1"/>
</dbReference>
<accession>A0A2T9YVN9</accession>
<dbReference type="STRING" id="133385.A0A2T9YVN9"/>
<dbReference type="Pfam" id="PF07529">
    <property type="entry name" value="HSA"/>
    <property type="match status" value="1"/>
</dbReference>
<evidence type="ECO:0000256" key="1">
    <source>
        <dbReference type="ARBA" id="ARBA00004123"/>
    </source>
</evidence>